<protein>
    <recommendedName>
        <fullName evidence="6">Glycoside hydrolase</fullName>
    </recommendedName>
</protein>
<dbReference type="Gene3D" id="1.50.10.10">
    <property type="match status" value="1"/>
</dbReference>
<dbReference type="EMBL" id="JACHGF010000003">
    <property type="protein sequence ID" value="MBB5284067.1"/>
    <property type="molecule type" value="Genomic_DNA"/>
</dbReference>
<gene>
    <name evidence="4" type="ORF">HNQ92_002210</name>
</gene>
<dbReference type="PANTHER" id="PTHR34987:SF2">
    <property type="entry name" value="B, PUTATIVE (AFU_ORTHOLOGUE AFUA_7G05040)-RELATED"/>
    <property type="match status" value="1"/>
</dbReference>
<sequence length="778" mass="87456">MQFIKYLFASTLLLLLALTATHAQPSANDRPWRAQWIMANQNQNATSTWQCFRKDVKLTAKPAQATARIAADTKYWLWVNGTLVVFEGGLKRGPTPQDTYYDEVDLAPYLQAGDNTLAVLTWYFGKEGFSHKSSGSAGFLFECLTPELPILSDRRWKARVHPAYELAPSPLPNFRLAESHLRFDARQDLGTWQVPGAPTPGFGAAQELGRPPTAPWNRLVRRPMPFWKDSGLKEYVSTRRVPGPTADTLVCDLPANIHITPYLDVEAPGGVLVTLLTDNYLGGGTVNLRAEYVTRAGRQQYESYGWLNGHKVLYVVPKNVTVHGVKYRETGYDTDFAGSFTSSDPFLNKLWEKSRRTLYVTMRDTYMDCPDRERAQWWGDEVNESGEAFYALCPKSHALHKKGMYELIGWQRADSSLFSPIPAGNWSKELPGQMLSSVGYYGFWNYYLHTGDRQPMADLYEGVKKYLHLWPANADGTVAFRQGDWTWGDWGENIDRRVLFNTLYQLALKGARNMALLLDKSADADAYQKRMAEIKQAFNKQYWNGTAYRHPDYKGETDDRCQALAVVAGLADEDKYPALFKVLQQEEHASPYMEKYVLEALFLMRQETYALQRMQKRFGYMVNHPDYTTLFEGWGIGAEGYGGGTVNHAWSGGGLTILSQYLCGIAPLEPGYGTFQVMPQPGPVARASQTVASVKGTIKSTFVNQARKFTLDVEVPTGTTALVGIPDHGFSEIRLNKKVVWRQGKYLKRTSVPAAASAAQHHVAFEVPGGNWTFEASK</sequence>
<dbReference type="Proteomes" id="UP000557307">
    <property type="component" value="Unassembled WGS sequence"/>
</dbReference>
<evidence type="ECO:0000256" key="1">
    <source>
        <dbReference type="SAM" id="SignalP"/>
    </source>
</evidence>
<evidence type="ECO:0000259" key="3">
    <source>
        <dbReference type="Pfam" id="PF17390"/>
    </source>
</evidence>
<proteinExistence type="predicted"/>
<feature type="domain" description="Alpha-L-rhamnosidase C-terminal" evidence="3">
    <location>
        <begin position="664"/>
        <end position="732"/>
    </location>
</feature>
<dbReference type="AlphaFoldDB" id="A0A840TQS3"/>
<dbReference type="InterPro" id="IPR008979">
    <property type="entry name" value="Galactose-bd-like_sf"/>
</dbReference>
<dbReference type="InterPro" id="IPR035396">
    <property type="entry name" value="Bac_rhamnosid6H"/>
</dbReference>
<organism evidence="4 5">
    <name type="scientific">Rhabdobacter roseus</name>
    <dbReference type="NCBI Taxonomy" id="1655419"/>
    <lineage>
        <taxon>Bacteria</taxon>
        <taxon>Pseudomonadati</taxon>
        <taxon>Bacteroidota</taxon>
        <taxon>Cytophagia</taxon>
        <taxon>Cytophagales</taxon>
        <taxon>Cytophagaceae</taxon>
        <taxon>Rhabdobacter</taxon>
    </lineage>
</organism>
<dbReference type="Gene3D" id="2.60.420.10">
    <property type="entry name" value="Maltose phosphorylase, domain 3"/>
    <property type="match status" value="1"/>
</dbReference>
<dbReference type="Pfam" id="PF17390">
    <property type="entry name" value="Bac_rhamnosid_C"/>
    <property type="match status" value="1"/>
</dbReference>
<dbReference type="Pfam" id="PF17389">
    <property type="entry name" value="Bac_rhamnosid6H"/>
    <property type="match status" value="1"/>
</dbReference>
<evidence type="ECO:0008006" key="6">
    <source>
        <dbReference type="Google" id="ProtNLM"/>
    </source>
</evidence>
<name>A0A840TQS3_9BACT</name>
<evidence type="ECO:0000313" key="4">
    <source>
        <dbReference type="EMBL" id="MBB5284067.1"/>
    </source>
</evidence>
<dbReference type="SUPFAM" id="SSF48208">
    <property type="entry name" value="Six-hairpin glycosidases"/>
    <property type="match status" value="1"/>
</dbReference>
<dbReference type="SUPFAM" id="SSF49785">
    <property type="entry name" value="Galactose-binding domain-like"/>
    <property type="match status" value="1"/>
</dbReference>
<dbReference type="GO" id="GO:0005975">
    <property type="term" value="P:carbohydrate metabolic process"/>
    <property type="evidence" value="ECO:0007669"/>
    <property type="project" value="InterPro"/>
</dbReference>
<feature type="signal peptide" evidence="1">
    <location>
        <begin position="1"/>
        <end position="23"/>
    </location>
</feature>
<keyword evidence="5" id="KW-1185">Reference proteome</keyword>
<evidence type="ECO:0000259" key="2">
    <source>
        <dbReference type="Pfam" id="PF17389"/>
    </source>
</evidence>
<dbReference type="InterPro" id="IPR008928">
    <property type="entry name" value="6-hairpin_glycosidase_sf"/>
</dbReference>
<dbReference type="InterPro" id="IPR012341">
    <property type="entry name" value="6hp_glycosidase-like_sf"/>
</dbReference>
<dbReference type="RefSeq" id="WP_184174036.1">
    <property type="nucleotide sequence ID" value="NZ_JACHGF010000003.1"/>
</dbReference>
<reference evidence="4 5" key="1">
    <citation type="submission" date="2020-08" db="EMBL/GenBank/DDBJ databases">
        <title>Genomic Encyclopedia of Type Strains, Phase IV (KMG-IV): sequencing the most valuable type-strain genomes for metagenomic binning, comparative biology and taxonomic classification.</title>
        <authorList>
            <person name="Goeker M."/>
        </authorList>
    </citation>
    <scope>NUCLEOTIDE SEQUENCE [LARGE SCALE GENOMIC DNA]</scope>
    <source>
        <strain evidence="4 5">DSM 105074</strain>
    </source>
</reference>
<dbReference type="PANTHER" id="PTHR34987">
    <property type="entry name" value="C, PUTATIVE (AFU_ORTHOLOGUE AFUA_3G02880)-RELATED"/>
    <property type="match status" value="1"/>
</dbReference>
<dbReference type="Gene3D" id="2.60.120.260">
    <property type="entry name" value="Galactose-binding domain-like"/>
    <property type="match status" value="1"/>
</dbReference>
<feature type="domain" description="Alpha-L-rhamnosidase six-hairpin glycosidase" evidence="2">
    <location>
        <begin position="337"/>
        <end position="653"/>
    </location>
</feature>
<comment type="caution">
    <text evidence="4">The sequence shown here is derived from an EMBL/GenBank/DDBJ whole genome shotgun (WGS) entry which is preliminary data.</text>
</comment>
<dbReference type="InterPro" id="IPR035398">
    <property type="entry name" value="Bac_rhamnosid_C"/>
</dbReference>
<keyword evidence="1" id="KW-0732">Signal</keyword>
<accession>A0A840TQS3</accession>
<evidence type="ECO:0000313" key="5">
    <source>
        <dbReference type="Proteomes" id="UP000557307"/>
    </source>
</evidence>
<feature type="chain" id="PRO_5033004184" description="Glycoside hydrolase" evidence="1">
    <location>
        <begin position="24"/>
        <end position="778"/>
    </location>
</feature>